<evidence type="ECO:0000256" key="4">
    <source>
        <dbReference type="ARBA" id="ARBA00022786"/>
    </source>
</evidence>
<dbReference type="RefSeq" id="XP_026193872.1">
    <property type="nucleotide sequence ID" value="XM_026338087.1"/>
</dbReference>
<proteinExistence type="predicted"/>
<evidence type="ECO:0000256" key="3">
    <source>
        <dbReference type="ARBA" id="ARBA00022679"/>
    </source>
</evidence>
<dbReference type="PROSITE" id="PS50237">
    <property type="entry name" value="HECT"/>
    <property type="match status" value="1"/>
</dbReference>
<dbReference type="PANTHER" id="PTHR45700:SF8">
    <property type="entry name" value="HECT-TYPE E3 UBIQUITIN TRANSFERASE"/>
    <property type="match status" value="1"/>
</dbReference>
<dbReference type="GeneID" id="34621878"/>
<accession>A0A6P6S2H4</accession>
<evidence type="ECO:0000259" key="6">
    <source>
        <dbReference type="PROSITE" id="PS50237"/>
    </source>
</evidence>
<dbReference type="InterPro" id="IPR035983">
    <property type="entry name" value="Hect_E3_ubiquitin_ligase"/>
</dbReference>
<comment type="catalytic activity">
    <reaction evidence="1">
        <text>S-ubiquitinyl-[E2 ubiquitin-conjugating enzyme]-L-cysteine + [acceptor protein]-L-lysine = [E2 ubiquitin-conjugating enzyme]-L-cysteine + N(6)-ubiquitinyl-[acceptor protein]-L-lysine.</text>
        <dbReference type="EC" id="2.3.2.26"/>
    </reaction>
</comment>
<dbReference type="Gene3D" id="3.30.2160.10">
    <property type="entry name" value="Hect, E3 ligase catalytic domain"/>
    <property type="match status" value="1"/>
</dbReference>
<keyword evidence="4 5" id="KW-0833">Ubl conjugation pathway</keyword>
<gene>
    <name evidence="8" type="primary">LOC34621878</name>
</gene>
<protein>
    <recommendedName>
        <fullName evidence="2">HECT-type E3 ubiquitin transferase</fullName>
        <ecNumber evidence="2">2.3.2.26</ecNumber>
    </recommendedName>
</protein>
<dbReference type="SUPFAM" id="SSF56204">
    <property type="entry name" value="Hect, E3 ligase catalytic domain"/>
    <property type="match status" value="1"/>
</dbReference>
<feature type="domain" description="HECT" evidence="6">
    <location>
        <begin position="1"/>
        <end position="160"/>
    </location>
</feature>
<evidence type="ECO:0000256" key="5">
    <source>
        <dbReference type="PROSITE-ProRule" id="PRU00104"/>
    </source>
</evidence>
<evidence type="ECO:0000256" key="1">
    <source>
        <dbReference type="ARBA" id="ARBA00000885"/>
    </source>
</evidence>
<comment type="caution">
    <text evidence="5">Lacks conserved residue(s) required for the propagation of feature annotation.</text>
</comment>
<dbReference type="GO" id="GO:0016874">
    <property type="term" value="F:ligase activity"/>
    <property type="evidence" value="ECO:0007669"/>
    <property type="project" value="UniProtKB-KW"/>
</dbReference>
<name>A0A6P6S2H4_9EIME</name>
<dbReference type="AlphaFoldDB" id="A0A6P6S2H4"/>
<dbReference type="SMART" id="SM00119">
    <property type="entry name" value="HECTc"/>
    <property type="match status" value="1"/>
</dbReference>
<sequence>MALTFSVSSDFLGEQREDALGSHDPSTRVTVANREEYVQLYINYILEVSVREQYSAFEEGFYRCVDKATISLFRPEELQLLLLGKEEELDVSLLQKAATYQDGYTEDSPAVSMFWSVCRGFSPEEKKKLLMFITGSDRIPLGGPQSLRLTIGRSGPDTDR</sequence>
<dbReference type="PANTHER" id="PTHR45700">
    <property type="entry name" value="UBIQUITIN-PROTEIN LIGASE E3C"/>
    <property type="match status" value="1"/>
</dbReference>
<dbReference type="Gene3D" id="3.30.2410.10">
    <property type="entry name" value="Hect, E3 ligase catalytic domain"/>
    <property type="match status" value="1"/>
</dbReference>
<dbReference type="Proteomes" id="UP000515125">
    <property type="component" value="Unplaced"/>
</dbReference>
<dbReference type="GO" id="GO:0061630">
    <property type="term" value="F:ubiquitin protein ligase activity"/>
    <property type="evidence" value="ECO:0007669"/>
    <property type="project" value="UniProtKB-EC"/>
</dbReference>
<evidence type="ECO:0000313" key="7">
    <source>
        <dbReference type="Proteomes" id="UP000515125"/>
    </source>
</evidence>
<reference evidence="8" key="1">
    <citation type="submission" date="2025-08" db="UniProtKB">
        <authorList>
            <consortium name="RefSeq"/>
        </authorList>
    </citation>
    <scope>IDENTIFICATION</scope>
</reference>
<keyword evidence="7" id="KW-1185">Reference proteome</keyword>
<dbReference type="Gene3D" id="3.90.1750.10">
    <property type="entry name" value="Hect, E3 ligase catalytic domains"/>
    <property type="match status" value="1"/>
</dbReference>
<evidence type="ECO:0000256" key="2">
    <source>
        <dbReference type="ARBA" id="ARBA00012485"/>
    </source>
</evidence>
<keyword evidence="3" id="KW-0808">Transferase</keyword>
<keyword evidence="8" id="KW-0436">Ligase</keyword>
<evidence type="ECO:0000313" key="8">
    <source>
        <dbReference type="RefSeq" id="XP_026193872.1"/>
    </source>
</evidence>
<organism evidence="7 8">
    <name type="scientific">Cyclospora cayetanensis</name>
    <dbReference type="NCBI Taxonomy" id="88456"/>
    <lineage>
        <taxon>Eukaryota</taxon>
        <taxon>Sar</taxon>
        <taxon>Alveolata</taxon>
        <taxon>Apicomplexa</taxon>
        <taxon>Conoidasida</taxon>
        <taxon>Coccidia</taxon>
        <taxon>Eucoccidiorida</taxon>
        <taxon>Eimeriorina</taxon>
        <taxon>Eimeriidae</taxon>
        <taxon>Cyclospora</taxon>
    </lineage>
</organism>
<dbReference type="OrthoDB" id="409931at2759"/>
<dbReference type="EC" id="2.3.2.26" evidence="2"/>
<dbReference type="Pfam" id="PF00632">
    <property type="entry name" value="HECT"/>
    <property type="match status" value="1"/>
</dbReference>
<dbReference type="GO" id="GO:0000209">
    <property type="term" value="P:protein polyubiquitination"/>
    <property type="evidence" value="ECO:0007669"/>
    <property type="project" value="InterPro"/>
</dbReference>
<dbReference type="InterPro" id="IPR044611">
    <property type="entry name" value="E3A/B/C-like"/>
</dbReference>
<dbReference type="InterPro" id="IPR000569">
    <property type="entry name" value="HECT_dom"/>
</dbReference>